<dbReference type="NCBIfam" id="TIGR01710">
    <property type="entry name" value="typeII_sec_gspG"/>
    <property type="match status" value="1"/>
</dbReference>
<comment type="similarity">
    <text evidence="2">Belongs to the GSP G family.</text>
</comment>
<dbReference type="SUPFAM" id="SSF54523">
    <property type="entry name" value="Pili subunits"/>
    <property type="match status" value="1"/>
</dbReference>
<evidence type="ECO:0000256" key="10">
    <source>
        <dbReference type="SAM" id="MobiDB-lite"/>
    </source>
</evidence>
<dbReference type="EMBL" id="SDPT01000001">
    <property type="protein sequence ID" value="RXZ34194.1"/>
    <property type="molecule type" value="Genomic_DNA"/>
</dbReference>
<dbReference type="InterPro" id="IPR045584">
    <property type="entry name" value="Pilin-like"/>
</dbReference>
<evidence type="ECO:0000256" key="6">
    <source>
        <dbReference type="ARBA" id="ARBA00022519"/>
    </source>
</evidence>
<dbReference type="InterPro" id="IPR010054">
    <property type="entry name" value="Type2_sec_GspG"/>
</dbReference>
<protein>
    <recommendedName>
        <fullName evidence="3">Type II secretion system core protein G</fullName>
    </recommendedName>
</protein>
<proteinExistence type="inferred from homology"/>
<evidence type="ECO:0000256" key="8">
    <source>
        <dbReference type="ARBA" id="ARBA00022989"/>
    </source>
</evidence>
<evidence type="ECO:0000256" key="4">
    <source>
        <dbReference type="ARBA" id="ARBA00022475"/>
    </source>
</evidence>
<keyword evidence="9 11" id="KW-0472">Membrane</keyword>
<dbReference type="PANTHER" id="PTHR30093">
    <property type="entry name" value="GENERAL SECRETION PATHWAY PROTEIN G"/>
    <property type="match status" value="1"/>
</dbReference>
<keyword evidence="14" id="KW-1185">Reference proteome</keyword>
<keyword evidence="4" id="KW-1003">Cell membrane</keyword>
<dbReference type="GO" id="GO:0005886">
    <property type="term" value="C:plasma membrane"/>
    <property type="evidence" value="ECO:0007669"/>
    <property type="project" value="UniProtKB-SubCell"/>
</dbReference>
<feature type="compositionally biased region" description="Basic and acidic residues" evidence="10">
    <location>
        <begin position="148"/>
        <end position="157"/>
    </location>
</feature>
<reference evidence="13 14" key="1">
    <citation type="submission" date="2019-01" db="EMBL/GenBank/DDBJ databases">
        <title>Sphingomonas mucosissima sp. nov. and Sphingomonas desiccabilis sp. nov., from biological soil crusts in the Colorado Plateau, USA.</title>
        <authorList>
            <person name="Zhu D."/>
        </authorList>
    </citation>
    <scope>NUCLEOTIDE SEQUENCE [LARGE SCALE GENOMIC DNA]</scope>
    <source>
        <strain evidence="13 14">CP1D</strain>
    </source>
</reference>
<sequence>MRIFSQQFHDSVTSTVAAWAKSRKPRVRAVPASQAGLTLVEMIVVLAIIAIVAALIVPNVISRPDQARVTTASTDIKSISAALKMYRLDNGDYPTTQQGLKALVERPSTPPVPSSWAPGGYLSDMPVDPWGNPYAYSSTGNGSFELKSLGKDGKPGGEDLDADIDGKRP</sequence>
<evidence type="ECO:0000256" key="2">
    <source>
        <dbReference type="ARBA" id="ARBA00009984"/>
    </source>
</evidence>
<comment type="caution">
    <text evidence="13">The sequence shown here is derived from an EMBL/GenBank/DDBJ whole genome shotgun (WGS) entry which is preliminary data.</text>
</comment>
<dbReference type="Gene3D" id="3.30.700.10">
    <property type="entry name" value="Glycoprotein, Type 4 Pilin"/>
    <property type="match status" value="1"/>
</dbReference>
<comment type="subcellular location">
    <subcellularLocation>
        <location evidence="1">Cell inner membrane</location>
        <topology evidence="1">Single-pass membrane protein</topology>
    </subcellularLocation>
</comment>
<evidence type="ECO:0000256" key="3">
    <source>
        <dbReference type="ARBA" id="ARBA00020042"/>
    </source>
</evidence>
<dbReference type="InterPro" id="IPR000983">
    <property type="entry name" value="Bac_GSPG_pilin"/>
</dbReference>
<evidence type="ECO:0000256" key="7">
    <source>
        <dbReference type="ARBA" id="ARBA00022692"/>
    </source>
</evidence>
<dbReference type="NCBIfam" id="TIGR02532">
    <property type="entry name" value="IV_pilin_GFxxxE"/>
    <property type="match status" value="1"/>
</dbReference>
<evidence type="ECO:0000256" key="11">
    <source>
        <dbReference type="SAM" id="Phobius"/>
    </source>
</evidence>
<dbReference type="PRINTS" id="PR00813">
    <property type="entry name" value="BCTERIALGSPG"/>
</dbReference>
<accession>A0A4Q2IY98</accession>
<dbReference type="OrthoDB" id="9795612at2"/>
<keyword evidence="5" id="KW-0488">Methylation</keyword>
<dbReference type="Pfam" id="PF08334">
    <property type="entry name" value="T2SSG"/>
    <property type="match status" value="1"/>
</dbReference>
<dbReference type="Proteomes" id="UP000292347">
    <property type="component" value="Unassembled WGS sequence"/>
</dbReference>
<evidence type="ECO:0000256" key="1">
    <source>
        <dbReference type="ARBA" id="ARBA00004377"/>
    </source>
</evidence>
<keyword evidence="8 11" id="KW-1133">Transmembrane helix</keyword>
<feature type="region of interest" description="Disordered" evidence="10">
    <location>
        <begin position="146"/>
        <end position="169"/>
    </location>
</feature>
<dbReference type="AlphaFoldDB" id="A0A4Q2IY98"/>
<name>A0A4Q2IY98_9SPHN</name>
<evidence type="ECO:0000256" key="9">
    <source>
        <dbReference type="ARBA" id="ARBA00023136"/>
    </source>
</evidence>
<dbReference type="Pfam" id="PF07963">
    <property type="entry name" value="N_methyl"/>
    <property type="match status" value="1"/>
</dbReference>
<organism evidence="13 14">
    <name type="scientific">Sphingomonas desiccabilis</name>
    <dbReference type="NCBI Taxonomy" id="429134"/>
    <lineage>
        <taxon>Bacteria</taxon>
        <taxon>Pseudomonadati</taxon>
        <taxon>Pseudomonadota</taxon>
        <taxon>Alphaproteobacteria</taxon>
        <taxon>Sphingomonadales</taxon>
        <taxon>Sphingomonadaceae</taxon>
        <taxon>Sphingomonas</taxon>
    </lineage>
</organism>
<dbReference type="InterPro" id="IPR012902">
    <property type="entry name" value="N_methyl_site"/>
</dbReference>
<dbReference type="PANTHER" id="PTHR30093:SF44">
    <property type="entry name" value="TYPE II SECRETION SYSTEM CORE PROTEIN G"/>
    <property type="match status" value="1"/>
</dbReference>
<keyword evidence="6" id="KW-0997">Cell inner membrane</keyword>
<dbReference type="GO" id="GO:0015628">
    <property type="term" value="P:protein secretion by the type II secretion system"/>
    <property type="evidence" value="ECO:0007669"/>
    <property type="project" value="InterPro"/>
</dbReference>
<feature type="domain" description="Type II secretion system protein GspG C-terminal" evidence="12">
    <location>
        <begin position="59"/>
        <end position="165"/>
    </location>
</feature>
<gene>
    <name evidence="13" type="primary">gspG</name>
    <name evidence="13" type="ORF">EO081_00270</name>
</gene>
<evidence type="ECO:0000259" key="12">
    <source>
        <dbReference type="Pfam" id="PF08334"/>
    </source>
</evidence>
<dbReference type="PROSITE" id="PS00409">
    <property type="entry name" value="PROKAR_NTER_METHYL"/>
    <property type="match status" value="1"/>
</dbReference>
<keyword evidence="7 11" id="KW-0812">Transmembrane</keyword>
<evidence type="ECO:0000313" key="14">
    <source>
        <dbReference type="Proteomes" id="UP000292347"/>
    </source>
</evidence>
<feature type="transmembrane region" description="Helical" evidence="11">
    <location>
        <begin position="35"/>
        <end position="57"/>
    </location>
</feature>
<evidence type="ECO:0000256" key="5">
    <source>
        <dbReference type="ARBA" id="ARBA00022481"/>
    </source>
</evidence>
<evidence type="ECO:0000313" key="13">
    <source>
        <dbReference type="EMBL" id="RXZ34194.1"/>
    </source>
</evidence>
<dbReference type="GO" id="GO:0015627">
    <property type="term" value="C:type II protein secretion system complex"/>
    <property type="evidence" value="ECO:0007669"/>
    <property type="project" value="InterPro"/>
</dbReference>
<dbReference type="InterPro" id="IPR013545">
    <property type="entry name" value="T2SS_protein-GspG_C"/>
</dbReference>